<reference evidence="1" key="2">
    <citation type="submission" date="2023-07" db="EMBL/GenBank/DDBJ databases">
        <authorList>
            <person name="Shen H."/>
        </authorList>
    </citation>
    <scope>NUCLEOTIDE SEQUENCE</scope>
    <source>
        <strain evidence="1">TNR-22</strain>
    </source>
</reference>
<gene>
    <name evidence="1" type="ORF">Q4481_23525</name>
</gene>
<dbReference type="Proteomes" id="UP001174932">
    <property type="component" value="Unassembled WGS sequence"/>
</dbReference>
<evidence type="ECO:0008006" key="3">
    <source>
        <dbReference type="Google" id="ProtNLM"/>
    </source>
</evidence>
<evidence type="ECO:0000313" key="2">
    <source>
        <dbReference type="Proteomes" id="UP001174932"/>
    </source>
</evidence>
<proteinExistence type="predicted"/>
<sequence>MSKFKVGDRVRLKADGRLGVITAIDFGFYYAVRWDKGDNIGCYDCRWSDRDLELVDVTNTQIPRDTDTLTIRDQFAMAALTGLMSAHDDRGEWTTADAAVQAAQIVYEAADAMLEARKVKA</sequence>
<protein>
    <recommendedName>
        <fullName evidence="3">DUF2158 domain-containing protein</fullName>
    </recommendedName>
</protein>
<keyword evidence="2" id="KW-1185">Reference proteome</keyword>
<accession>A0ABT8YUF2</accession>
<organism evidence="1 2">
    <name type="scientific">Rhizobium alvei</name>
    <dbReference type="NCBI Taxonomy" id="1132659"/>
    <lineage>
        <taxon>Bacteria</taxon>
        <taxon>Pseudomonadati</taxon>
        <taxon>Pseudomonadota</taxon>
        <taxon>Alphaproteobacteria</taxon>
        <taxon>Hyphomicrobiales</taxon>
        <taxon>Rhizobiaceae</taxon>
        <taxon>Rhizobium/Agrobacterium group</taxon>
        <taxon>Rhizobium</taxon>
    </lineage>
</organism>
<name>A0ABT8YUF2_9HYPH</name>
<dbReference type="RefSeq" id="WP_304378867.1">
    <property type="nucleotide sequence ID" value="NZ_JAUOZU010000024.1"/>
</dbReference>
<comment type="caution">
    <text evidence="1">The sequence shown here is derived from an EMBL/GenBank/DDBJ whole genome shotgun (WGS) entry which is preliminary data.</text>
</comment>
<reference evidence="1" key="1">
    <citation type="journal article" date="2015" name="Int. J. Syst. Evol. Microbiol.">
        <title>Rhizobium alvei sp. nov., isolated from a freshwater river.</title>
        <authorList>
            <person name="Sheu S.Y."/>
            <person name="Huang H.W."/>
            <person name="Young C.C."/>
            <person name="Chen W.M."/>
        </authorList>
    </citation>
    <scope>NUCLEOTIDE SEQUENCE</scope>
    <source>
        <strain evidence="1">TNR-22</strain>
    </source>
</reference>
<evidence type="ECO:0000313" key="1">
    <source>
        <dbReference type="EMBL" id="MDO6966937.1"/>
    </source>
</evidence>
<dbReference type="EMBL" id="JAUOZU010000024">
    <property type="protein sequence ID" value="MDO6966937.1"/>
    <property type="molecule type" value="Genomic_DNA"/>
</dbReference>